<name>A0A921F9H4_9LACO</name>
<evidence type="ECO:0000313" key="1">
    <source>
        <dbReference type="EMBL" id="HJE97816.1"/>
    </source>
</evidence>
<organism evidence="1 2">
    <name type="scientific">Ligilactobacillus acidipiscis</name>
    <dbReference type="NCBI Taxonomy" id="89059"/>
    <lineage>
        <taxon>Bacteria</taxon>
        <taxon>Bacillati</taxon>
        <taxon>Bacillota</taxon>
        <taxon>Bacilli</taxon>
        <taxon>Lactobacillales</taxon>
        <taxon>Lactobacillaceae</taxon>
        <taxon>Ligilactobacillus</taxon>
    </lineage>
</organism>
<comment type="caution">
    <text evidence="1">The sequence shown here is derived from an EMBL/GenBank/DDBJ whole genome shotgun (WGS) entry which is preliminary data.</text>
</comment>
<sequence length="87" mass="10228">MSDKIQVDPEKFAYKVLGNLPVADYENKDPESVSKEKLLQFLSAYFVATRFNNYELQRFDEMDDKHAYPSYQKVVETINNATWGIRK</sequence>
<dbReference type="EMBL" id="DYXG01000093">
    <property type="protein sequence ID" value="HJE97816.1"/>
    <property type="molecule type" value="Genomic_DNA"/>
</dbReference>
<proteinExistence type="predicted"/>
<dbReference type="Proteomes" id="UP000707535">
    <property type="component" value="Unassembled WGS sequence"/>
</dbReference>
<reference evidence="1" key="2">
    <citation type="submission" date="2021-09" db="EMBL/GenBank/DDBJ databases">
        <authorList>
            <person name="Gilroy R."/>
        </authorList>
    </citation>
    <scope>NUCLEOTIDE SEQUENCE</scope>
    <source>
        <strain evidence="1">CHK174-6876</strain>
    </source>
</reference>
<reference evidence="1" key="1">
    <citation type="journal article" date="2021" name="PeerJ">
        <title>Extensive microbial diversity within the chicken gut microbiome revealed by metagenomics and culture.</title>
        <authorList>
            <person name="Gilroy R."/>
            <person name="Ravi A."/>
            <person name="Getino M."/>
            <person name="Pursley I."/>
            <person name="Horton D.L."/>
            <person name="Alikhan N.F."/>
            <person name="Baker D."/>
            <person name="Gharbi K."/>
            <person name="Hall N."/>
            <person name="Watson M."/>
            <person name="Adriaenssens E.M."/>
            <person name="Foster-Nyarko E."/>
            <person name="Jarju S."/>
            <person name="Secka A."/>
            <person name="Antonio M."/>
            <person name="Oren A."/>
            <person name="Chaudhuri R.R."/>
            <person name="La Ragione R."/>
            <person name="Hildebrand F."/>
            <person name="Pallen M.J."/>
        </authorList>
    </citation>
    <scope>NUCLEOTIDE SEQUENCE</scope>
    <source>
        <strain evidence="1">CHK174-6876</strain>
    </source>
</reference>
<accession>A0A921F9H4</accession>
<protein>
    <submittedName>
        <fullName evidence="1">Uncharacterized protein</fullName>
    </submittedName>
</protein>
<evidence type="ECO:0000313" key="2">
    <source>
        <dbReference type="Proteomes" id="UP000707535"/>
    </source>
</evidence>
<dbReference type="AlphaFoldDB" id="A0A921F9H4"/>
<gene>
    <name evidence="1" type="ORF">K8V00_09365</name>
</gene>